<dbReference type="PRINTS" id="PR00909">
    <property type="entry name" value="SPERMDNBNDNG"/>
</dbReference>
<dbReference type="RefSeq" id="WP_184681903.1">
    <property type="nucleotide sequence ID" value="NZ_JACHLL010000002.1"/>
</dbReference>
<evidence type="ECO:0000256" key="4">
    <source>
        <dbReference type="ARBA" id="ARBA00022764"/>
    </source>
</evidence>
<evidence type="ECO:0000313" key="7">
    <source>
        <dbReference type="Proteomes" id="UP000557193"/>
    </source>
</evidence>
<accession>A0A7X0BR75</accession>
<sequence length="366" mass="40198">MRLRFAKSLVSLALGGLLASTSALAETTLRIYNWSDYIAEDTIANFEKETGIKVVYDVFDSNETLEAKLLSGRSGYDIVVPTAHFLSKQIKAGAFQKLDKSQLPNMSHLDPILMQQLQKADPGNEYAVPYLWGTNGIGYNEKKVKEILGEDAPVDSLQLVLEPKYAEKLAKCGIAMLDSGDEIFPLVLNYMGLPGESTNAADYTKAAEKLKTVRPYIKYFHSSRYISDLANGDICVAVGYSGDVLQAAARAEEAGNGQVIKYSIPKEGSLLWFDMMAIPADAKEPKAALTFINYILRPEVIAPISNYVAYANPNKDAKPLVDEAITNNPGVYPSEEVLKTLWVSDVLPQKVLRAMTRAWTKVKGGN</sequence>
<dbReference type="InterPro" id="IPR006059">
    <property type="entry name" value="SBP"/>
</dbReference>
<dbReference type="SUPFAM" id="SSF53850">
    <property type="entry name" value="Periplasmic binding protein-like II"/>
    <property type="match status" value="1"/>
</dbReference>
<dbReference type="AlphaFoldDB" id="A0A7X0BR75"/>
<gene>
    <name evidence="6" type="ORF">HNP49_001447</name>
</gene>
<keyword evidence="7" id="KW-1185">Reference proteome</keyword>
<comment type="caution">
    <text evidence="6">The sequence shown here is derived from an EMBL/GenBank/DDBJ whole genome shotgun (WGS) entry which is preliminary data.</text>
</comment>
<evidence type="ECO:0000256" key="1">
    <source>
        <dbReference type="ARBA" id="ARBA00004418"/>
    </source>
</evidence>
<evidence type="ECO:0000256" key="2">
    <source>
        <dbReference type="ARBA" id="ARBA00022448"/>
    </source>
</evidence>
<dbReference type="PIRSF" id="PIRSF019574">
    <property type="entry name" value="Periplasmic_polyamine_BP"/>
    <property type="match status" value="1"/>
</dbReference>
<dbReference type="Pfam" id="PF13416">
    <property type="entry name" value="SBP_bac_8"/>
    <property type="match status" value="1"/>
</dbReference>
<protein>
    <submittedName>
        <fullName evidence="6">Putrescine transport system substrate-binding protein</fullName>
    </submittedName>
</protein>
<keyword evidence="4" id="KW-0574">Periplasm</keyword>
<keyword evidence="2" id="KW-0813">Transport</keyword>
<dbReference type="EMBL" id="JACHLL010000002">
    <property type="protein sequence ID" value="MBB6341290.1"/>
    <property type="molecule type" value="Genomic_DNA"/>
</dbReference>
<proteinExistence type="predicted"/>
<dbReference type="GO" id="GO:0042597">
    <property type="term" value="C:periplasmic space"/>
    <property type="evidence" value="ECO:0007669"/>
    <property type="project" value="UniProtKB-SubCell"/>
</dbReference>
<evidence type="ECO:0000256" key="5">
    <source>
        <dbReference type="SAM" id="SignalP"/>
    </source>
</evidence>
<dbReference type="Gene3D" id="3.40.190.10">
    <property type="entry name" value="Periplasmic binding protein-like II"/>
    <property type="match status" value="2"/>
</dbReference>
<organism evidence="6 7">
    <name type="scientific">Pseudomonas fluvialis</name>
    <dbReference type="NCBI Taxonomy" id="1793966"/>
    <lineage>
        <taxon>Bacteria</taxon>
        <taxon>Pseudomonadati</taxon>
        <taxon>Pseudomonadota</taxon>
        <taxon>Gammaproteobacteria</taxon>
        <taxon>Pseudomonadales</taxon>
        <taxon>Pseudomonadaceae</taxon>
        <taxon>Pseudomonas</taxon>
    </lineage>
</organism>
<feature type="signal peptide" evidence="5">
    <location>
        <begin position="1"/>
        <end position="25"/>
    </location>
</feature>
<dbReference type="PANTHER" id="PTHR30222">
    <property type="entry name" value="SPERMIDINE/PUTRESCINE-BINDING PERIPLASMIC PROTEIN"/>
    <property type="match status" value="1"/>
</dbReference>
<dbReference type="GO" id="GO:0019808">
    <property type="term" value="F:polyamine binding"/>
    <property type="evidence" value="ECO:0007669"/>
    <property type="project" value="InterPro"/>
</dbReference>
<dbReference type="InterPro" id="IPR001188">
    <property type="entry name" value="Sperm_putr-bd"/>
</dbReference>
<keyword evidence="3 5" id="KW-0732">Signal</keyword>
<feature type="chain" id="PRO_5031429450" evidence="5">
    <location>
        <begin position="26"/>
        <end position="366"/>
    </location>
</feature>
<evidence type="ECO:0000256" key="3">
    <source>
        <dbReference type="ARBA" id="ARBA00022729"/>
    </source>
</evidence>
<comment type="subcellular location">
    <subcellularLocation>
        <location evidence="1">Periplasm</location>
    </subcellularLocation>
</comment>
<dbReference type="Proteomes" id="UP000557193">
    <property type="component" value="Unassembled WGS sequence"/>
</dbReference>
<dbReference type="CDD" id="cd13659">
    <property type="entry name" value="PBP2_PotF"/>
    <property type="match status" value="1"/>
</dbReference>
<dbReference type="PANTHER" id="PTHR30222:SF12">
    <property type="entry name" value="NORSPERMIDINE SENSOR"/>
    <property type="match status" value="1"/>
</dbReference>
<name>A0A7X0BR75_9PSED</name>
<reference evidence="6 7" key="1">
    <citation type="submission" date="2020-08" db="EMBL/GenBank/DDBJ databases">
        <title>Functional genomics of gut bacteria from endangered species of beetles.</title>
        <authorList>
            <person name="Carlos-Shanley C."/>
        </authorList>
    </citation>
    <scope>NUCLEOTIDE SEQUENCE [LARGE SCALE GENOMIC DNA]</scope>
    <source>
        <strain evidence="6 7">S00202</strain>
    </source>
</reference>
<dbReference type="GO" id="GO:0015846">
    <property type="term" value="P:polyamine transport"/>
    <property type="evidence" value="ECO:0007669"/>
    <property type="project" value="InterPro"/>
</dbReference>
<evidence type="ECO:0000313" key="6">
    <source>
        <dbReference type="EMBL" id="MBB6341290.1"/>
    </source>
</evidence>